<proteinExistence type="inferred from homology"/>
<accession>A0AAV0RNP6</accession>
<comment type="similarity">
    <text evidence="1">Belongs to the heat shock protein 90 family.</text>
</comment>
<evidence type="ECO:0000313" key="7">
    <source>
        <dbReference type="Proteomes" id="UP001154282"/>
    </source>
</evidence>
<evidence type="ECO:0000313" key="6">
    <source>
        <dbReference type="EMBL" id="CAI0558157.1"/>
    </source>
</evidence>
<comment type="similarity">
    <text evidence="2">Belongs to the GeBP family.</text>
</comment>
<feature type="compositionally biased region" description="Basic and acidic residues" evidence="4">
    <location>
        <begin position="140"/>
        <end position="151"/>
    </location>
</feature>
<keyword evidence="7" id="KW-1185">Reference proteome</keyword>
<feature type="region of interest" description="Disordered" evidence="4">
    <location>
        <begin position="125"/>
        <end position="151"/>
    </location>
</feature>
<dbReference type="EMBL" id="CAMGYJ010000011">
    <property type="protein sequence ID" value="CAI0558157.1"/>
    <property type="molecule type" value="Genomic_DNA"/>
</dbReference>
<dbReference type="GO" id="GO:0016887">
    <property type="term" value="F:ATP hydrolysis activity"/>
    <property type="evidence" value="ECO:0007669"/>
    <property type="project" value="InterPro"/>
</dbReference>
<dbReference type="GO" id="GO:0051082">
    <property type="term" value="F:unfolded protein binding"/>
    <property type="evidence" value="ECO:0007669"/>
    <property type="project" value="InterPro"/>
</dbReference>
<comment type="caution">
    <text evidence="6">The sequence shown here is derived from an EMBL/GenBank/DDBJ whole genome shotgun (WGS) entry which is preliminary data.</text>
</comment>
<feature type="domain" description="Glabrous enhancer-binding protein-like DBD" evidence="5">
    <location>
        <begin position="15"/>
        <end position="83"/>
    </location>
</feature>
<dbReference type="Pfam" id="PF04504">
    <property type="entry name" value="GeBP-like_DBD"/>
    <property type="match status" value="1"/>
</dbReference>
<dbReference type="Gene3D" id="1.20.120.790">
    <property type="entry name" value="Heat shock protein 90, C-terminal domain"/>
    <property type="match status" value="1"/>
</dbReference>
<reference evidence="6" key="1">
    <citation type="submission" date="2022-08" db="EMBL/GenBank/DDBJ databases">
        <authorList>
            <person name="Gutierrez-Valencia J."/>
        </authorList>
    </citation>
    <scope>NUCLEOTIDE SEQUENCE</scope>
</reference>
<dbReference type="InterPro" id="IPR037196">
    <property type="entry name" value="HSP90_C"/>
</dbReference>
<organism evidence="6 7">
    <name type="scientific">Linum tenue</name>
    <dbReference type="NCBI Taxonomy" id="586396"/>
    <lineage>
        <taxon>Eukaryota</taxon>
        <taxon>Viridiplantae</taxon>
        <taxon>Streptophyta</taxon>
        <taxon>Embryophyta</taxon>
        <taxon>Tracheophyta</taxon>
        <taxon>Spermatophyta</taxon>
        <taxon>Magnoliopsida</taxon>
        <taxon>eudicotyledons</taxon>
        <taxon>Gunneridae</taxon>
        <taxon>Pentapetalae</taxon>
        <taxon>rosids</taxon>
        <taxon>fabids</taxon>
        <taxon>Malpighiales</taxon>
        <taxon>Linaceae</taxon>
        <taxon>Linum</taxon>
    </lineage>
</organism>
<protein>
    <recommendedName>
        <fullName evidence="5">Glabrous enhancer-binding protein-like DBD domain-containing protein</fullName>
    </recommendedName>
</protein>
<evidence type="ECO:0000256" key="2">
    <source>
        <dbReference type="ARBA" id="ARBA00010820"/>
    </source>
</evidence>
<dbReference type="GO" id="GO:0005524">
    <property type="term" value="F:ATP binding"/>
    <property type="evidence" value="ECO:0007669"/>
    <property type="project" value="InterPro"/>
</dbReference>
<dbReference type="Proteomes" id="UP001154282">
    <property type="component" value="Unassembled WGS sequence"/>
</dbReference>
<evidence type="ECO:0000259" key="5">
    <source>
        <dbReference type="Pfam" id="PF04504"/>
    </source>
</evidence>
<dbReference type="InterPro" id="IPR053932">
    <property type="entry name" value="GeBP-like_DBD"/>
</dbReference>
<evidence type="ECO:0000256" key="1">
    <source>
        <dbReference type="ARBA" id="ARBA00008239"/>
    </source>
</evidence>
<dbReference type="GO" id="GO:0140662">
    <property type="term" value="F:ATP-dependent protein folding chaperone"/>
    <property type="evidence" value="ECO:0007669"/>
    <property type="project" value="InterPro"/>
</dbReference>
<evidence type="ECO:0000256" key="3">
    <source>
        <dbReference type="ARBA" id="ARBA00023186"/>
    </source>
</evidence>
<dbReference type="AlphaFoldDB" id="A0AAV0RNP6"/>
<gene>
    <name evidence="6" type="ORF">LITE_LOCUS48663</name>
</gene>
<dbReference type="InterPro" id="IPR001404">
    <property type="entry name" value="Hsp90_fam"/>
</dbReference>
<evidence type="ECO:0000256" key="4">
    <source>
        <dbReference type="SAM" id="MobiDB-lite"/>
    </source>
</evidence>
<keyword evidence="3" id="KW-0143">Chaperone</keyword>
<sequence>MHRECSFRSYGARTMMIEFAEKGGADDMIAFYEFINKSLAVNVSLTRLKEKVVRLSKIFKNRAKGKNGLDNSFSKTHDQKPFDEEDLGQPYPFEEFYKTIKVIVGDKVEKVMVGVAPTRRGSSRLKLRDNNLGPYTSSKKTMDKLRKSDDADKNDKSVMDLVLLLFDTALPTSRFSVEGTLATRIHRMLKLELSTDEDDLVGGDESEMPSLEDDGVVEITDGFGTDQNLQ</sequence>
<dbReference type="Pfam" id="PF00183">
    <property type="entry name" value="HSP90"/>
    <property type="match status" value="1"/>
</dbReference>
<name>A0AAV0RNP6_9ROSI</name>